<comment type="caution">
    <text evidence="1">The sequence shown here is derived from an EMBL/GenBank/DDBJ whole genome shotgun (WGS) entry which is preliminary data.</text>
</comment>
<evidence type="ECO:0000313" key="2">
    <source>
        <dbReference type="Proteomes" id="UP000028582"/>
    </source>
</evidence>
<dbReference type="Proteomes" id="UP000028582">
    <property type="component" value="Unassembled WGS sequence"/>
</dbReference>
<reference evidence="1 2" key="1">
    <citation type="submission" date="2013-11" db="EMBL/GenBank/DDBJ databases">
        <title>The Genome Sequence of Phytophthora parasitica P1976.</title>
        <authorList>
            <consortium name="The Broad Institute Genomics Platform"/>
            <person name="Russ C."/>
            <person name="Tyler B."/>
            <person name="Panabieres F."/>
            <person name="Shan W."/>
            <person name="Tripathy S."/>
            <person name="Grunwald N."/>
            <person name="Machado M."/>
            <person name="Johnson C.S."/>
            <person name="Walker B."/>
            <person name="Young S."/>
            <person name="Zeng Q."/>
            <person name="Gargeya S."/>
            <person name="Fitzgerald M."/>
            <person name="Haas B."/>
            <person name="Abouelleil A."/>
            <person name="Allen A.W."/>
            <person name="Alvarado L."/>
            <person name="Arachchi H.M."/>
            <person name="Berlin A.M."/>
            <person name="Chapman S.B."/>
            <person name="Gainer-Dewar J."/>
            <person name="Goldberg J."/>
            <person name="Griggs A."/>
            <person name="Gujja S."/>
            <person name="Hansen M."/>
            <person name="Howarth C."/>
            <person name="Imamovic A."/>
            <person name="Ireland A."/>
            <person name="Larimer J."/>
            <person name="McCowan C."/>
            <person name="Murphy C."/>
            <person name="Pearson M."/>
            <person name="Poon T.W."/>
            <person name="Priest M."/>
            <person name="Roberts A."/>
            <person name="Saif S."/>
            <person name="Shea T."/>
            <person name="Sisk P."/>
            <person name="Sykes S."/>
            <person name="Wortman J."/>
            <person name="Nusbaum C."/>
            <person name="Birren B."/>
        </authorList>
    </citation>
    <scope>NUCLEOTIDE SEQUENCE [LARGE SCALE GENOMIC DNA]</scope>
    <source>
        <strain evidence="1 2">P1976</strain>
    </source>
</reference>
<gene>
    <name evidence="1" type="ORF">F444_03052</name>
</gene>
<accession>A0A081AVD8</accession>
<proteinExistence type="predicted"/>
<protein>
    <submittedName>
        <fullName evidence="1">Uncharacterized protein</fullName>
    </submittedName>
</protein>
<dbReference type="AlphaFoldDB" id="A0A081AVD8"/>
<dbReference type="EMBL" id="ANJA01000628">
    <property type="protein sequence ID" value="ETO82849.1"/>
    <property type="molecule type" value="Genomic_DNA"/>
</dbReference>
<evidence type="ECO:0000313" key="1">
    <source>
        <dbReference type="EMBL" id="ETO82849.1"/>
    </source>
</evidence>
<name>A0A081AVD8_PHYNI</name>
<organism evidence="1 2">
    <name type="scientific">Phytophthora nicotianae P1976</name>
    <dbReference type="NCBI Taxonomy" id="1317066"/>
    <lineage>
        <taxon>Eukaryota</taxon>
        <taxon>Sar</taxon>
        <taxon>Stramenopiles</taxon>
        <taxon>Oomycota</taxon>
        <taxon>Peronosporomycetes</taxon>
        <taxon>Peronosporales</taxon>
        <taxon>Peronosporaceae</taxon>
        <taxon>Phytophthora</taxon>
    </lineage>
</organism>
<sequence>MRRFFQNIKKNWVTLFQLVKAEANAPEALMIHPDDYTYAFNHMILSRYYEDLTPHQLAEAPPV</sequence>